<dbReference type="EnsemblMetazoa" id="G19671.3">
    <property type="protein sequence ID" value="G19671.3:cds"/>
    <property type="gene ID" value="G19671"/>
</dbReference>
<dbReference type="GO" id="GO:0051018">
    <property type="term" value="F:protein kinase A binding"/>
    <property type="evidence" value="ECO:0007669"/>
    <property type="project" value="TreeGrafter"/>
</dbReference>
<dbReference type="GO" id="GO:0060828">
    <property type="term" value="P:regulation of canonical Wnt signaling pathway"/>
    <property type="evidence" value="ECO:0007669"/>
    <property type="project" value="InterPro"/>
</dbReference>
<dbReference type="SUPFAM" id="SSF103107">
    <property type="entry name" value="Hypothetical protein c14orf129, hspc210"/>
    <property type="match status" value="1"/>
</dbReference>
<dbReference type="EnsemblMetazoa" id="G19671.1">
    <property type="protein sequence ID" value="G19671.1:cds"/>
    <property type="gene ID" value="G19671"/>
</dbReference>
<evidence type="ECO:0000259" key="2">
    <source>
        <dbReference type="Pfam" id="PF05303"/>
    </source>
</evidence>
<protein>
    <submittedName>
        <fullName evidence="4">DUF727 domain-containing protein</fullName>
    </submittedName>
    <submittedName>
        <fullName evidence="3">GSK3-beta interaction protein</fullName>
    </submittedName>
</protein>
<dbReference type="PANTHER" id="PTHR12490:SF4">
    <property type="entry name" value="GSK3B-INTERACTING PROTEIN"/>
    <property type="match status" value="1"/>
</dbReference>
<gene>
    <name evidence="3" type="ORF">CGI_10013109</name>
</gene>
<dbReference type="AlphaFoldDB" id="K1QA63"/>
<comment type="similarity">
    <text evidence="1">Belongs to the GSKIP family.</text>
</comment>
<dbReference type="KEGG" id="crg:105330002"/>
<sequence>MAEENESRKSHDYTLRIEAQEALKEISFAVSHVEISPELPQGAEKVYLNVKTQEGDAYCVELSVQGFRIVGRTFNTIDDTPQSKYYETIYALLDQVSPKYRNSFGDTLLRKLENLQKQSEDSAPS</sequence>
<dbReference type="OrthoDB" id="5804279at2759"/>
<dbReference type="PANTHER" id="PTHR12490">
    <property type="entry name" value="GSK3B-INTERACTING PROTEIN"/>
    <property type="match status" value="1"/>
</dbReference>
<evidence type="ECO:0000313" key="3">
    <source>
        <dbReference type="EMBL" id="EKC18371.1"/>
    </source>
</evidence>
<keyword evidence="5" id="KW-1185">Reference proteome</keyword>
<dbReference type="InterPro" id="IPR023231">
    <property type="entry name" value="GSKIP_dom_sf"/>
</dbReference>
<proteinExistence type="inferred from homology"/>
<accession>K1QA63</accession>
<feature type="domain" description="GSKIP" evidence="2">
    <location>
        <begin position="16"/>
        <end position="115"/>
    </location>
</feature>
<dbReference type="GO" id="GO:0005737">
    <property type="term" value="C:cytoplasm"/>
    <property type="evidence" value="ECO:0007669"/>
    <property type="project" value="TreeGrafter"/>
</dbReference>
<dbReference type="HOGENOM" id="CLU_143747_0_0_1"/>
<evidence type="ECO:0000256" key="1">
    <source>
        <dbReference type="ARBA" id="ARBA00009571"/>
    </source>
</evidence>
<name>K1QA63_MAGGI</name>
<reference evidence="4" key="2">
    <citation type="submission" date="2022-08" db="UniProtKB">
        <authorList>
            <consortium name="EnsemblMetazoa"/>
        </authorList>
    </citation>
    <scope>IDENTIFICATION</scope>
    <source>
        <strain evidence="4">05x7-T-G4-1.051#20</strain>
    </source>
</reference>
<dbReference type="InterPro" id="IPR007967">
    <property type="entry name" value="GSKIP_dom"/>
</dbReference>
<organism evidence="3">
    <name type="scientific">Magallana gigas</name>
    <name type="common">Pacific oyster</name>
    <name type="synonym">Crassostrea gigas</name>
    <dbReference type="NCBI Taxonomy" id="29159"/>
    <lineage>
        <taxon>Eukaryota</taxon>
        <taxon>Metazoa</taxon>
        <taxon>Spiralia</taxon>
        <taxon>Lophotrochozoa</taxon>
        <taxon>Mollusca</taxon>
        <taxon>Bivalvia</taxon>
        <taxon>Autobranchia</taxon>
        <taxon>Pteriomorphia</taxon>
        <taxon>Ostreida</taxon>
        <taxon>Ostreoidea</taxon>
        <taxon>Ostreidae</taxon>
        <taxon>Magallana</taxon>
    </lineage>
</organism>
<dbReference type="EnsemblMetazoa" id="G19671.2">
    <property type="protein sequence ID" value="G19671.2:cds"/>
    <property type="gene ID" value="G19671"/>
</dbReference>
<dbReference type="Proteomes" id="UP000005408">
    <property type="component" value="Unassembled WGS sequence"/>
</dbReference>
<dbReference type="GO" id="GO:0019207">
    <property type="term" value="F:kinase regulator activity"/>
    <property type="evidence" value="ECO:0007669"/>
    <property type="project" value="TreeGrafter"/>
</dbReference>
<dbReference type="FunCoup" id="K1QA63">
    <property type="interactions" value="317"/>
</dbReference>
<dbReference type="EMBL" id="JH816467">
    <property type="protein sequence ID" value="EKC18371.1"/>
    <property type="molecule type" value="Genomic_DNA"/>
</dbReference>
<dbReference type="Gene3D" id="3.30.2280.10">
    <property type="entry name" value="Hypothetical protein (hspc210)"/>
    <property type="match status" value="1"/>
</dbReference>
<evidence type="ECO:0000313" key="4">
    <source>
        <dbReference type="EnsemblMetazoa" id="G19671.1:cds"/>
    </source>
</evidence>
<dbReference type="OMA" id="FAVTEMH"/>
<evidence type="ECO:0000313" key="5">
    <source>
        <dbReference type="Proteomes" id="UP000005408"/>
    </source>
</evidence>
<dbReference type="InterPro" id="IPR037395">
    <property type="entry name" value="GSKIP"/>
</dbReference>
<dbReference type="Pfam" id="PF05303">
    <property type="entry name" value="GSKIP_dom"/>
    <property type="match status" value="1"/>
</dbReference>
<reference evidence="3" key="1">
    <citation type="journal article" date="2012" name="Nature">
        <title>The oyster genome reveals stress adaptation and complexity of shell formation.</title>
        <authorList>
            <person name="Zhang G."/>
            <person name="Fang X."/>
            <person name="Guo X."/>
            <person name="Li L."/>
            <person name="Luo R."/>
            <person name="Xu F."/>
            <person name="Yang P."/>
            <person name="Zhang L."/>
            <person name="Wang X."/>
            <person name="Qi H."/>
            <person name="Xiong Z."/>
            <person name="Que H."/>
            <person name="Xie Y."/>
            <person name="Holland P.W."/>
            <person name="Paps J."/>
            <person name="Zhu Y."/>
            <person name="Wu F."/>
            <person name="Chen Y."/>
            <person name="Wang J."/>
            <person name="Peng C."/>
            <person name="Meng J."/>
            <person name="Yang L."/>
            <person name="Liu J."/>
            <person name="Wen B."/>
            <person name="Zhang N."/>
            <person name="Huang Z."/>
            <person name="Zhu Q."/>
            <person name="Feng Y."/>
            <person name="Mount A."/>
            <person name="Hedgecock D."/>
            <person name="Xu Z."/>
            <person name="Liu Y."/>
            <person name="Domazet-Loso T."/>
            <person name="Du Y."/>
            <person name="Sun X."/>
            <person name="Zhang S."/>
            <person name="Liu B."/>
            <person name="Cheng P."/>
            <person name="Jiang X."/>
            <person name="Li J."/>
            <person name="Fan D."/>
            <person name="Wang W."/>
            <person name="Fu W."/>
            <person name="Wang T."/>
            <person name="Wang B."/>
            <person name="Zhang J."/>
            <person name="Peng Z."/>
            <person name="Li Y."/>
            <person name="Li N."/>
            <person name="Wang J."/>
            <person name="Chen M."/>
            <person name="He Y."/>
            <person name="Tan F."/>
            <person name="Song X."/>
            <person name="Zheng Q."/>
            <person name="Huang R."/>
            <person name="Yang H."/>
            <person name="Du X."/>
            <person name="Chen L."/>
            <person name="Yang M."/>
            <person name="Gaffney P.M."/>
            <person name="Wang S."/>
            <person name="Luo L."/>
            <person name="She Z."/>
            <person name="Ming Y."/>
            <person name="Huang W."/>
            <person name="Zhang S."/>
            <person name="Huang B."/>
            <person name="Zhang Y."/>
            <person name="Qu T."/>
            <person name="Ni P."/>
            <person name="Miao G."/>
            <person name="Wang J."/>
            <person name="Wang Q."/>
            <person name="Steinberg C.E."/>
            <person name="Wang H."/>
            <person name="Li N."/>
            <person name="Qian L."/>
            <person name="Zhang G."/>
            <person name="Li Y."/>
            <person name="Yang H."/>
            <person name="Liu X."/>
            <person name="Wang J."/>
            <person name="Yin Y."/>
            <person name="Wang J."/>
        </authorList>
    </citation>
    <scope>NUCLEOTIDE SEQUENCE [LARGE SCALE GENOMIC DNA]</scope>
    <source>
        <strain evidence="3">05x7-T-G4-1.051#20</strain>
    </source>
</reference>